<dbReference type="RefSeq" id="WP_211952394.1">
    <property type="nucleotide sequence ID" value="NZ_CAJPVI010000005.1"/>
</dbReference>
<feature type="region of interest" description="Disordered" evidence="1">
    <location>
        <begin position="1"/>
        <end position="32"/>
    </location>
</feature>
<evidence type="ECO:0000313" key="4">
    <source>
        <dbReference type="Proteomes" id="UP000672657"/>
    </source>
</evidence>
<comment type="caution">
    <text evidence="3">The sequence shown here is derived from an EMBL/GenBank/DDBJ whole genome shotgun (WGS) entry which is preliminary data.</text>
</comment>
<dbReference type="Pfam" id="PF14090">
    <property type="entry name" value="HTH_39"/>
    <property type="match status" value="1"/>
</dbReference>
<dbReference type="InterPro" id="IPR055245">
    <property type="entry name" value="HTH_proteobacteria"/>
</dbReference>
<reference evidence="3 4" key="1">
    <citation type="submission" date="2021-03" db="EMBL/GenBank/DDBJ databases">
        <authorList>
            <person name="Peeters C."/>
        </authorList>
    </citation>
    <scope>NUCLEOTIDE SEQUENCE [LARGE SCALE GENOMIC DNA]</scope>
    <source>
        <strain evidence="3 4">LMG 26411</strain>
    </source>
</reference>
<organism evidence="3 4">
    <name type="scientific">Cupriavidus numazuensis</name>
    <dbReference type="NCBI Taxonomy" id="221992"/>
    <lineage>
        <taxon>Bacteria</taxon>
        <taxon>Pseudomonadati</taxon>
        <taxon>Pseudomonadota</taxon>
        <taxon>Betaproteobacteria</taxon>
        <taxon>Burkholderiales</taxon>
        <taxon>Burkholderiaceae</taxon>
        <taxon>Cupriavidus</taxon>
    </lineage>
</organism>
<feature type="compositionally biased region" description="Polar residues" evidence="1">
    <location>
        <begin position="1"/>
        <end position="22"/>
    </location>
</feature>
<evidence type="ECO:0000256" key="1">
    <source>
        <dbReference type="SAM" id="MobiDB-lite"/>
    </source>
</evidence>
<sequence>MTTPNEKGRSSCQSATQKTTTVNDRDMSSEAQRKRVLEHLRSSPKTTYNLRALGISHPAARVRELLALGYRILVERITAVDSDGFIHHGVARYSLRSGDHE</sequence>
<dbReference type="EMBL" id="CAJPVI010000005">
    <property type="protein sequence ID" value="CAG2136154.1"/>
    <property type="molecule type" value="Genomic_DNA"/>
</dbReference>
<feature type="domain" description="Winged helix-turn-helix" evidence="2">
    <location>
        <begin position="32"/>
        <end position="96"/>
    </location>
</feature>
<evidence type="ECO:0000313" key="3">
    <source>
        <dbReference type="EMBL" id="CAG2136154.1"/>
    </source>
</evidence>
<proteinExistence type="predicted"/>
<dbReference type="Proteomes" id="UP000672657">
    <property type="component" value="Unassembled WGS sequence"/>
</dbReference>
<protein>
    <recommendedName>
        <fullName evidence="2">Winged helix-turn-helix domain-containing protein</fullName>
    </recommendedName>
</protein>
<name>A0ABM8TD79_9BURK</name>
<evidence type="ECO:0000259" key="2">
    <source>
        <dbReference type="Pfam" id="PF14090"/>
    </source>
</evidence>
<gene>
    <name evidence="3" type="ORF">LMG26411_01203</name>
</gene>
<accession>A0ABM8TD79</accession>
<keyword evidence="4" id="KW-1185">Reference proteome</keyword>
<feature type="compositionally biased region" description="Basic and acidic residues" evidence="1">
    <location>
        <begin position="23"/>
        <end position="32"/>
    </location>
</feature>